<keyword evidence="2" id="KW-1185">Reference proteome</keyword>
<geneLocation type="plasmid" evidence="1 2">
    <name>unnamed1</name>
</geneLocation>
<organism evidence="1 2">
    <name type="scientific">Lichenicola cladoniae</name>
    <dbReference type="NCBI Taxonomy" id="1484109"/>
    <lineage>
        <taxon>Bacteria</taxon>
        <taxon>Pseudomonadati</taxon>
        <taxon>Pseudomonadota</taxon>
        <taxon>Alphaproteobacteria</taxon>
        <taxon>Acetobacterales</taxon>
        <taxon>Acetobacteraceae</taxon>
        <taxon>Lichenicola</taxon>
    </lineage>
</organism>
<reference evidence="1 2" key="1">
    <citation type="journal article" date="2014" name="World J. Microbiol. Biotechnol.">
        <title>Biodiversity and physiological characteristics of Antarctic and Arctic lichens-associated bacteria.</title>
        <authorList>
            <person name="Lee Y.M."/>
            <person name="Kim E.H."/>
            <person name="Lee H.K."/>
            <person name="Hong S.G."/>
        </authorList>
    </citation>
    <scope>NUCLEOTIDE SEQUENCE [LARGE SCALE GENOMIC DNA]</scope>
    <source>
        <strain evidence="1 2">PAMC 26569</strain>
        <plasmid evidence="1">unnamed1</plasmid>
    </source>
</reference>
<dbReference type="RefSeq" id="WP_171833917.1">
    <property type="nucleotide sequence ID" value="NZ_CP053709.1"/>
</dbReference>
<dbReference type="KEGG" id="lck:HN018_23260"/>
<evidence type="ECO:0000313" key="2">
    <source>
        <dbReference type="Proteomes" id="UP000500767"/>
    </source>
</evidence>
<accession>A0A6M8HXP4</accession>
<proteinExistence type="predicted"/>
<dbReference type="EMBL" id="CP053709">
    <property type="protein sequence ID" value="QKE93108.1"/>
    <property type="molecule type" value="Genomic_DNA"/>
</dbReference>
<name>A0A6M8HXP4_9PROT</name>
<evidence type="ECO:0000313" key="1">
    <source>
        <dbReference type="EMBL" id="QKE93108.1"/>
    </source>
</evidence>
<dbReference type="Proteomes" id="UP000500767">
    <property type="component" value="Plasmid unnamed1"/>
</dbReference>
<dbReference type="AlphaFoldDB" id="A0A6M8HXP4"/>
<protein>
    <submittedName>
        <fullName evidence="1">Uncharacterized protein</fullName>
    </submittedName>
</protein>
<gene>
    <name evidence="1" type="ORF">HN018_23260</name>
</gene>
<keyword evidence="1" id="KW-0614">Plasmid</keyword>
<sequence length="152" mass="16708">MRESTNQDGRKVGNLGGYNTSLLSDCDELVGLIAASNSIDGPYNSIEAKRGSETDHDLAQVQQSRLIDRLEALALQITDRVAVSENEIEGKTQALNALASVDAWERDSLLALRRSIDRDRVDVVKVLHSPLPTRPQPSWVSRCFGLGRRHSG</sequence>